<evidence type="ECO:0000313" key="2">
    <source>
        <dbReference type="EMBL" id="KAL2044112.1"/>
    </source>
</evidence>
<keyword evidence="3" id="KW-1185">Reference proteome</keyword>
<dbReference type="PANTHER" id="PTHR35179:SF2">
    <property type="entry name" value="START DOMAIN-CONTAINING PROTEIN"/>
    <property type="match status" value="1"/>
</dbReference>
<feature type="region of interest" description="Disordered" evidence="1">
    <location>
        <begin position="378"/>
        <end position="472"/>
    </location>
</feature>
<comment type="caution">
    <text evidence="2">The sequence shown here is derived from an EMBL/GenBank/DDBJ whole genome shotgun (WGS) entry which is preliminary data.</text>
</comment>
<accession>A0ABR4AE52</accession>
<feature type="compositionally biased region" description="Basic and acidic residues" evidence="1">
    <location>
        <begin position="443"/>
        <end position="458"/>
    </location>
</feature>
<gene>
    <name evidence="2" type="ORF">ABVK25_012458</name>
</gene>
<protein>
    <recommendedName>
        <fullName evidence="4">Geranylgeranyl pyrophosphate synthetase</fullName>
    </recommendedName>
</protein>
<evidence type="ECO:0008006" key="4">
    <source>
        <dbReference type="Google" id="ProtNLM"/>
    </source>
</evidence>
<sequence>MASTILAEISRPDLLDLSTPPLASITDVKHLSSYNWIEAPTPTIAVPGSPSLWSAPRAPRQLKKDSGLIYIAQNAARHPESPLESLFRALYIANPSFDIRSIDIVTDRNNIRKLLSFINPDSTRNGLETFTINIEFAKNTAIFAREETATHEFIGLHEFRGFGHEFEKAYTTSQISGSTGHHRIISYRFSDLNFIVRHETDGYVDAGTRIPSSNSKEPESDSLSSMLESLSLSPTSSPPTGSKLTIREEGRVIPLESTLEIKTRVSHKPLEIQEVAPQLWVSQTFKLVRAYHHKGIFQRPEVEDVATLIKRWEKRNQTDLRKLAALITKILNVVKGYGGNATVKYDAKDDKLVVWKVDGKKMLPKDLYSKWDDRDNSEVETNAAHNAGAESTVKPVDGVETKAEGKSIAFSPGDTKGKKAAEPAKEGEQTLPDDLFPNPTPAKDTDSDSQDKGGEHLAADSGETLLSSSSTR</sequence>
<organism evidence="2 3">
    <name type="scientific">Lepraria finkii</name>
    <dbReference type="NCBI Taxonomy" id="1340010"/>
    <lineage>
        <taxon>Eukaryota</taxon>
        <taxon>Fungi</taxon>
        <taxon>Dikarya</taxon>
        <taxon>Ascomycota</taxon>
        <taxon>Pezizomycotina</taxon>
        <taxon>Lecanoromycetes</taxon>
        <taxon>OSLEUM clade</taxon>
        <taxon>Lecanoromycetidae</taxon>
        <taxon>Lecanorales</taxon>
        <taxon>Lecanorineae</taxon>
        <taxon>Stereocaulaceae</taxon>
        <taxon>Lepraria</taxon>
    </lineage>
</organism>
<feature type="compositionally biased region" description="Low complexity" evidence="1">
    <location>
        <begin position="221"/>
        <end position="244"/>
    </location>
</feature>
<evidence type="ECO:0000256" key="1">
    <source>
        <dbReference type="SAM" id="MobiDB-lite"/>
    </source>
</evidence>
<feature type="compositionally biased region" description="Basic and acidic residues" evidence="1">
    <location>
        <begin position="415"/>
        <end position="428"/>
    </location>
</feature>
<proteinExistence type="predicted"/>
<dbReference type="Proteomes" id="UP001590951">
    <property type="component" value="Unassembled WGS sequence"/>
</dbReference>
<name>A0ABR4AE52_9LECA</name>
<feature type="region of interest" description="Disordered" evidence="1">
    <location>
        <begin position="207"/>
        <end position="245"/>
    </location>
</feature>
<evidence type="ECO:0000313" key="3">
    <source>
        <dbReference type="Proteomes" id="UP001590951"/>
    </source>
</evidence>
<dbReference type="PANTHER" id="PTHR35179">
    <property type="entry name" value="PROTEIN CBG02620"/>
    <property type="match status" value="1"/>
</dbReference>
<reference evidence="2 3" key="1">
    <citation type="submission" date="2024-09" db="EMBL/GenBank/DDBJ databases">
        <title>Rethinking Asexuality: The Enigmatic Case of Functional Sexual Genes in Lepraria (Stereocaulaceae).</title>
        <authorList>
            <person name="Doellman M."/>
            <person name="Sun Y."/>
            <person name="Barcenas-Pena A."/>
            <person name="Lumbsch H.T."/>
            <person name="Grewe F."/>
        </authorList>
    </citation>
    <scope>NUCLEOTIDE SEQUENCE [LARGE SCALE GENOMIC DNA]</scope>
    <source>
        <strain evidence="2 3">Grewe 0041</strain>
    </source>
</reference>
<dbReference type="EMBL" id="JBHFEH010000208">
    <property type="protein sequence ID" value="KAL2044112.1"/>
    <property type="molecule type" value="Genomic_DNA"/>
</dbReference>